<sequence>MRDGLLGIVWFPVRDALWESVLFQLGRAGLLAITLGRFPRGRSLQHHADRISFAGVIVLVLGWLAWAACPPPRLIRLRNG</sequence>
<dbReference type="EMBL" id="CP014841">
    <property type="protein sequence ID" value="AND71291.1"/>
    <property type="molecule type" value="Genomic_DNA"/>
</dbReference>
<organism evidence="2 3">
    <name type="scientific">Dyella thiooxydans</name>
    <dbReference type="NCBI Taxonomy" id="445710"/>
    <lineage>
        <taxon>Bacteria</taxon>
        <taxon>Pseudomonadati</taxon>
        <taxon>Pseudomonadota</taxon>
        <taxon>Gammaproteobacteria</taxon>
        <taxon>Lysobacterales</taxon>
        <taxon>Rhodanobacteraceae</taxon>
        <taxon>Dyella</taxon>
    </lineage>
</organism>
<keyword evidence="1" id="KW-0812">Transmembrane</keyword>
<keyword evidence="3" id="KW-1185">Reference proteome</keyword>
<dbReference type="Proteomes" id="UP000077255">
    <property type="component" value="Chromosome"/>
</dbReference>
<name>A0A160N587_9GAMM</name>
<evidence type="ECO:0000256" key="1">
    <source>
        <dbReference type="SAM" id="Phobius"/>
    </source>
</evidence>
<protein>
    <submittedName>
        <fullName evidence="2">Uncharacterized protein</fullName>
    </submittedName>
</protein>
<dbReference type="KEGG" id="dtx:ATSB10_38370"/>
<dbReference type="OrthoDB" id="5957689at2"/>
<dbReference type="RefSeq" id="WP_083966295.1">
    <property type="nucleotide sequence ID" value="NZ_CP014841.1"/>
</dbReference>
<evidence type="ECO:0000313" key="3">
    <source>
        <dbReference type="Proteomes" id="UP000077255"/>
    </source>
</evidence>
<dbReference type="AlphaFoldDB" id="A0A160N587"/>
<reference evidence="2 3" key="1">
    <citation type="submission" date="2016-02" db="EMBL/GenBank/DDBJ databases">
        <title>Complete genome sequencing and analysis of ATSB10, Dyella thiooxydans isolated from rhizosphere soil of sunflower (Helianthus annuus L.).</title>
        <authorList>
            <person name="Lee Y."/>
            <person name="Hwangbo K."/>
            <person name="Chung H."/>
            <person name="Yoo J."/>
            <person name="Kim K.Y."/>
            <person name="Sa T.M."/>
            <person name="Um Y."/>
            <person name="Madhaiyan M."/>
        </authorList>
    </citation>
    <scope>NUCLEOTIDE SEQUENCE [LARGE SCALE GENOMIC DNA]</scope>
    <source>
        <strain evidence="2 3">ATSB10</strain>
    </source>
</reference>
<keyword evidence="1" id="KW-1133">Transmembrane helix</keyword>
<accession>A0A160N587</accession>
<feature type="transmembrane region" description="Helical" evidence="1">
    <location>
        <begin position="20"/>
        <end position="39"/>
    </location>
</feature>
<proteinExistence type="predicted"/>
<keyword evidence="1" id="KW-0472">Membrane</keyword>
<feature type="transmembrane region" description="Helical" evidence="1">
    <location>
        <begin position="51"/>
        <end position="68"/>
    </location>
</feature>
<gene>
    <name evidence="2" type="ORF">ATSB10_38370</name>
</gene>
<evidence type="ECO:0000313" key="2">
    <source>
        <dbReference type="EMBL" id="AND71291.1"/>
    </source>
</evidence>